<keyword evidence="1" id="KW-0732">Signal</keyword>
<feature type="signal peptide" evidence="1">
    <location>
        <begin position="1"/>
        <end position="22"/>
    </location>
</feature>
<proteinExistence type="predicted"/>
<protein>
    <submittedName>
        <fullName evidence="2">Uncharacterized protein</fullName>
    </submittedName>
</protein>
<evidence type="ECO:0000256" key="1">
    <source>
        <dbReference type="SAM" id="SignalP"/>
    </source>
</evidence>
<evidence type="ECO:0000313" key="2">
    <source>
        <dbReference type="EMBL" id="RSD32469.1"/>
    </source>
</evidence>
<sequence length="852" mass="94929">MKFNKLNVLIGVVLLPSWNVLADTIEQTLTFIPYNCASGRHCQYKASASEEGGLDIRKLSSYKMTFKSKPQILGVNVGKFIWSNGSFVVTDGDAAGQEVQQWPEFSGTVTFDGTPSDGGTGALPTEDAIIHHVTFPYGDTQTTIDLFNLNTPYATDVVISNLIAGTLYSYLVEKKYPEVHFNKEYLVGSILSQLLQEAGLADSRINPDYSAEAKKQAIHEPGYASQLLAVGQGGPYQINDYNKRLPDTTIPGSLGLINYDALYQGLGYTIDDQDSGVQSERIGPDSLEDIYFGPIAATYFQINDINRLEVLAGQLFGKDLVASGLNMTNNQQLTVADLKPVFVKVFTQLSYKTQQDQLPVLIDEGTVEQAFAQAIENAGVTLETTYSLSEESQRNALYDFLYQSFEQLESRTADLDAVSGEITGDGNGVFNSHSEIMNPIFSANPSLVNTHQPPQNPERNIVETKYDSLLGKENVLITSDENINKKSLDYYNSKKTTIRYKDGSDDIELKISGKGREEDIEVFKNGIKIHFSSNINKNILSMTGTFPHHEMFLLEEVASSKKNTHTEILPYIEINSNEGKYGKSTSHAELSSMLDFRLGRSPETKTIVTPVLSNKDHWFMTSLEIDHESKTIKPTITNTTHEARTKGNLDEILDGYSDVLSLTEEAIKKSSSMNDYTIESPNFCQSLQYGNMGCGITTNLNIESLLSGELSVEHLKFTPGSFRTNEEALQVEAFHDGSKYFLQGKKAMFANTFIEFSGNPKIPLGIITNNSYSEEDLQNDIMSFMSNEDIVLVEVKNLSLPLLKEDQSQRSNLVLESIRRVDLAFKSSEMEMRKESLHNEIRQLFSNPHRER</sequence>
<dbReference type="EMBL" id="RSFA01000009">
    <property type="protein sequence ID" value="RSD32469.1"/>
    <property type="molecule type" value="Genomic_DNA"/>
</dbReference>
<feature type="chain" id="PRO_5019048756" evidence="1">
    <location>
        <begin position="23"/>
        <end position="852"/>
    </location>
</feature>
<keyword evidence="3" id="KW-1185">Reference proteome</keyword>
<dbReference type="AlphaFoldDB" id="A0A427U702"/>
<reference evidence="2 3" key="1">
    <citation type="submission" date="2018-12" db="EMBL/GenBank/DDBJ databases">
        <title>Genomic taxonomy of the Vibrionaceae family.</title>
        <authorList>
            <person name="Gomez-Gil B."/>
            <person name="Enciso-Ibarra K."/>
        </authorList>
    </citation>
    <scope>NUCLEOTIDE SEQUENCE [LARGE SCALE GENOMIC DNA]</scope>
    <source>
        <strain evidence="2 3">CAIM 594</strain>
    </source>
</reference>
<organism evidence="2 3">
    <name type="scientific">Vibrio pectenicida</name>
    <dbReference type="NCBI Taxonomy" id="62763"/>
    <lineage>
        <taxon>Bacteria</taxon>
        <taxon>Pseudomonadati</taxon>
        <taxon>Pseudomonadota</taxon>
        <taxon>Gammaproteobacteria</taxon>
        <taxon>Vibrionales</taxon>
        <taxon>Vibrionaceae</taxon>
        <taxon>Vibrio</taxon>
    </lineage>
</organism>
<gene>
    <name evidence="2" type="ORF">EJA03_03705</name>
</gene>
<evidence type="ECO:0000313" key="3">
    <source>
        <dbReference type="Proteomes" id="UP000269041"/>
    </source>
</evidence>
<accession>A0A427U702</accession>
<dbReference type="Proteomes" id="UP000269041">
    <property type="component" value="Unassembled WGS sequence"/>
</dbReference>
<dbReference type="OrthoDB" id="6018988at2"/>
<name>A0A427U702_9VIBR</name>
<dbReference type="RefSeq" id="WP_125319898.1">
    <property type="nucleotide sequence ID" value="NZ_AP024890.1"/>
</dbReference>
<comment type="caution">
    <text evidence="2">The sequence shown here is derived from an EMBL/GenBank/DDBJ whole genome shotgun (WGS) entry which is preliminary data.</text>
</comment>